<name>A0A3R8R9J7_STRSU</name>
<reference evidence="2 3" key="1">
    <citation type="submission" date="2018-11" db="EMBL/GenBank/DDBJ databases">
        <authorList>
            <person name="Stevens M.J."/>
            <person name="Cernela N."/>
            <person name="Spoerry Serrano N."/>
            <person name="Schmitt S."/>
            <person name="Schrenzel J."/>
            <person name="Stephan R."/>
        </authorList>
    </citation>
    <scope>NUCLEOTIDE SEQUENCE [LARGE SCALE GENOMIC DNA]</scope>
    <source>
        <strain evidence="2 3">PP422</strain>
    </source>
</reference>
<organism evidence="2 3">
    <name type="scientific">Streptococcus suis</name>
    <dbReference type="NCBI Taxonomy" id="1307"/>
    <lineage>
        <taxon>Bacteria</taxon>
        <taxon>Bacillati</taxon>
        <taxon>Bacillota</taxon>
        <taxon>Bacilli</taxon>
        <taxon>Lactobacillales</taxon>
        <taxon>Streptococcaceae</taxon>
        <taxon>Streptococcus</taxon>
    </lineage>
</organism>
<dbReference type="EMBL" id="RSDO01000004">
    <property type="protein sequence ID" value="RRR54317.1"/>
    <property type="molecule type" value="Genomic_DNA"/>
</dbReference>
<accession>A0A3R8R9J7</accession>
<evidence type="ECO:0000313" key="3">
    <source>
        <dbReference type="Proteomes" id="UP000274117"/>
    </source>
</evidence>
<dbReference type="GO" id="GO:0005829">
    <property type="term" value="C:cytosol"/>
    <property type="evidence" value="ECO:0007669"/>
    <property type="project" value="TreeGrafter"/>
</dbReference>
<comment type="similarity">
    <text evidence="1">Belongs to the UPF0246 family.</text>
</comment>
<sequence>MKIILPNAKELNTTIDNHSFHPLDPTSLAVAQTCSQFQQEELASLYKISYDRAGLELDRWKRIEAKQAKTYPAWLLYDGLMYRYMDRRDLTIDEEVYLKKHVLLATALYGLISPDHLISPHRLDFQAGIKVEGKSLKQYWRPAFDKVVEEEDWILSLASSEFEQVFSPQIQKKLVRVTFMEEKDGKRRIHSTISKKGRGRLVSVMAKEGITELAALQQVSVDGFSYQSELSDQMNLVFVRKTN</sequence>
<dbReference type="HAMAP" id="MF_00652">
    <property type="entry name" value="UPF0246"/>
    <property type="match status" value="1"/>
</dbReference>
<dbReference type="NCBIfam" id="NF002543">
    <property type="entry name" value="PRK02101.1-4"/>
    <property type="match status" value="1"/>
</dbReference>
<protein>
    <recommendedName>
        <fullName evidence="1">UPF0246 protein EI998_03325</fullName>
    </recommendedName>
</protein>
<evidence type="ECO:0000313" key="2">
    <source>
        <dbReference type="EMBL" id="RRR54317.1"/>
    </source>
</evidence>
<gene>
    <name evidence="2" type="primary">yaaA</name>
    <name evidence="2" type="ORF">EI998_03325</name>
</gene>
<dbReference type="Proteomes" id="UP000274117">
    <property type="component" value="Unassembled WGS sequence"/>
</dbReference>
<dbReference type="PANTHER" id="PTHR30283">
    <property type="entry name" value="PEROXIDE STRESS RESPONSE PROTEIN YAAA"/>
    <property type="match status" value="1"/>
</dbReference>
<dbReference type="GO" id="GO:0033194">
    <property type="term" value="P:response to hydroperoxide"/>
    <property type="evidence" value="ECO:0007669"/>
    <property type="project" value="TreeGrafter"/>
</dbReference>
<dbReference type="Pfam" id="PF03883">
    <property type="entry name" value="H2O2_YaaD"/>
    <property type="match status" value="1"/>
</dbReference>
<dbReference type="InterPro" id="IPR005583">
    <property type="entry name" value="YaaA"/>
</dbReference>
<comment type="caution">
    <text evidence="2">The sequence shown here is derived from an EMBL/GenBank/DDBJ whole genome shotgun (WGS) entry which is preliminary data.</text>
</comment>
<dbReference type="AlphaFoldDB" id="A0A3R8R9J7"/>
<evidence type="ECO:0000256" key="1">
    <source>
        <dbReference type="HAMAP-Rule" id="MF_00652"/>
    </source>
</evidence>
<dbReference type="PANTHER" id="PTHR30283:SF4">
    <property type="entry name" value="PEROXIDE STRESS RESISTANCE PROTEIN YAAA"/>
    <property type="match status" value="1"/>
</dbReference>
<reference evidence="2 3" key="2">
    <citation type="submission" date="2018-12" db="EMBL/GenBank/DDBJ databases">
        <title>Whole-genome sequences of fifteen clinical Streptococcus suis strains isolated from pigs between 2006 and 2018.</title>
        <authorList>
            <person name="Stevens M.J.A."/>
            <person name="Cernela N."/>
            <person name="Spoerry Serrano N."/>
            <person name="Schmitt S."/>
            <person name="Schrenzel J."/>
            <person name="Stephan R."/>
        </authorList>
    </citation>
    <scope>NUCLEOTIDE SEQUENCE [LARGE SCALE GENOMIC DNA]</scope>
    <source>
        <strain evidence="2 3">PP422</strain>
    </source>
</reference>
<proteinExistence type="inferred from homology"/>